<proteinExistence type="inferred from homology"/>
<evidence type="ECO:0000256" key="1">
    <source>
        <dbReference type="ARBA" id="ARBA00005854"/>
    </source>
</evidence>
<dbReference type="Proteomes" id="UP000276301">
    <property type="component" value="Unassembled WGS sequence"/>
</dbReference>
<dbReference type="Pfam" id="PF00389">
    <property type="entry name" value="2-Hacid_dh"/>
    <property type="match status" value="1"/>
</dbReference>
<keyword evidence="3 5" id="KW-0560">Oxidoreductase</keyword>
<dbReference type="PROSITE" id="PS00065">
    <property type="entry name" value="D_2_HYDROXYACID_DH_1"/>
    <property type="match status" value="1"/>
</dbReference>
<evidence type="ECO:0000313" key="9">
    <source>
        <dbReference type="Proteomes" id="UP000276301"/>
    </source>
</evidence>
<evidence type="ECO:0000259" key="6">
    <source>
        <dbReference type="Pfam" id="PF00389"/>
    </source>
</evidence>
<dbReference type="InterPro" id="IPR036291">
    <property type="entry name" value="NAD(P)-bd_dom_sf"/>
</dbReference>
<dbReference type="PANTHER" id="PTHR42789:SF1">
    <property type="entry name" value="D-ISOMER SPECIFIC 2-HYDROXYACID DEHYDROGENASE FAMILY PROTEIN (AFU_ORTHOLOGUE AFUA_6G10090)"/>
    <property type="match status" value="1"/>
</dbReference>
<evidence type="ECO:0000256" key="4">
    <source>
        <dbReference type="ARBA" id="ARBA00023027"/>
    </source>
</evidence>
<organism evidence="8 9">
    <name type="scientific">Anaerotruncus massiliensis</name>
    <name type="common">ex Liu et al. 2021</name>
    <dbReference type="NCBI Taxonomy" id="2321404"/>
    <lineage>
        <taxon>Bacteria</taxon>
        <taxon>Bacillati</taxon>
        <taxon>Bacillota</taxon>
        <taxon>Clostridia</taxon>
        <taxon>Eubacteriales</taxon>
        <taxon>Oscillospiraceae</taxon>
        <taxon>Anaerotruncus</taxon>
    </lineage>
</organism>
<evidence type="ECO:0000256" key="3">
    <source>
        <dbReference type="ARBA" id="ARBA00023002"/>
    </source>
</evidence>
<comment type="similarity">
    <text evidence="1 5">Belongs to the D-isomer specific 2-hydroxyacid dehydrogenase family.</text>
</comment>
<comment type="caution">
    <text evidence="8">The sequence shown here is derived from an EMBL/GenBank/DDBJ whole genome shotgun (WGS) entry which is preliminary data.</text>
</comment>
<gene>
    <name evidence="8" type="ORF">D4A47_06475</name>
</gene>
<sequence length="315" mass="33669">MQIRKILATPRSFAKEDDAPLRLLENAGFTVVRNVSGRILSKAEMIRQLSECEGVIVGVDPMDAEVIGSAKKLRAIAKYGVGTDNIDLDATKRRGIPVSVTTGANADAVADFTFALMLAAARRVVPIDRACRNRDWGKRTSLDVYGRTLGILGLGAVGRGVAKRAACGFGMTVLAYDPYWDESFASAYGIQQAQPEEIYHTCDFISLHLPLNERTKGMIGRMQLRMMKPSAVLINTARGGLIDEAALAAALGDGQIFAAGIDAFSQEPPTQEALYHLDNLVMGSHTAASTKGAVANMGMLAAKNLLRDLNGEGNG</sequence>
<keyword evidence="9" id="KW-1185">Reference proteome</keyword>
<evidence type="ECO:0000256" key="5">
    <source>
        <dbReference type="RuleBase" id="RU003719"/>
    </source>
</evidence>
<dbReference type="CDD" id="cd12172">
    <property type="entry name" value="PGDH_like_2"/>
    <property type="match status" value="1"/>
</dbReference>
<dbReference type="EMBL" id="RCHT01000007">
    <property type="protein sequence ID" value="RLL12166.1"/>
    <property type="molecule type" value="Genomic_DNA"/>
</dbReference>
<dbReference type="GO" id="GO:0016616">
    <property type="term" value="F:oxidoreductase activity, acting on the CH-OH group of donors, NAD or NADP as acceptor"/>
    <property type="evidence" value="ECO:0007669"/>
    <property type="project" value="InterPro"/>
</dbReference>
<dbReference type="SUPFAM" id="SSF51735">
    <property type="entry name" value="NAD(P)-binding Rossmann-fold domains"/>
    <property type="match status" value="1"/>
</dbReference>
<reference evidence="8 9" key="1">
    <citation type="submission" date="2018-10" db="EMBL/GenBank/DDBJ databases">
        <title>Anaerotruncus faecis sp. nov., isolated from human feces.</title>
        <authorList>
            <person name="Wang Y.-J."/>
        </authorList>
    </citation>
    <scope>NUCLEOTIDE SEQUENCE [LARGE SCALE GENOMIC DNA]</scope>
    <source>
        <strain evidence="8 9">22A2-44</strain>
    </source>
</reference>
<dbReference type="Gene3D" id="3.40.50.720">
    <property type="entry name" value="NAD(P)-binding Rossmann-like Domain"/>
    <property type="match status" value="2"/>
</dbReference>
<dbReference type="InterPro" id="IPR029753">
    <property type="entry name" value="D-isomer_DH_CS"/>
</dbReference>
<feature type="domain" description="D-isomer specific 2-hydroxyacid dehydrogenase NAD-binding" evidence="7">
    <location>
        <begin position="114"/>
        <end position="287"/>
    </location>
</feature>
<dbReference type="Pfam" id="PF02826">
    <property type="entry name" value="2-Hacid_dh_C"/>
    <property type="match status" value="1"/>
</dbReference>
<dbReference type="SUPFAM" id="SSF52283">
    <property type="entry name" value="Formate/glycerate dehydrogenase catalytic domain-like"/>
    <property type="match status" value="1"/>
</dbReference>
<feature type="domain" description="D-isomer specific 2-hydroxyacid dehydrogenase catalytic" evidence="6">
    <location>
        <begin position="35"/>
        <end position="312"/>
    </location>
</feature>
<evidence type="ECO:0000313" key="8">
    <source>
        <dbReference type="EMBL" id="RLL12166.1"/>
    </source>
</evidence>
<dbReference type="GO" id="GO:0051287">
    <property type="term" value="F:NAD binding"/>
    <property type="evidence" value="ECO:0007669"/>
    <property type="project" value="InterPro"/>
</dbReference>
<dbReference type="InterPro" id="IPR006140">
    <property type="entry name" value="D-isomer_DH_NAD-bd"/>
</dbReference>
<keyword evidence="2" id="KW-0028">Amino-acid biosynthesis</keyword>
<dbReference type="PROSITE" id="PS00670">
    <property type="entry name" value="D_2_HYDROXYACID_DH_2"/>
    <property type="match status" value="1"/>
</dbReference>
<evidence type="ECO:0000256" key="2">
    <source>
        <dbReference type="ARBA" id="ARBA00022605"/>
    </source>
</evidence>
<accession>A0A498CMG1</accession>
<evidence type="ECO:0000259" key="7">
    <source>
        <dbReference type="Pfam" id="PF02826"/>
    </source>
</evidence>
<protein>
    <submittedName>
        <fullName evidence="8">Hydroxyacid dehydrogenase</fullName>
    </submittedName>
</protein>
<dbReference type="InterPro" id="IPR050857">
    <property type="entry name" value="D-2-hydroxyacid_DH"/>
</dbReference>
<dbReference type="PROSITE" id="PS00671">
    <property type="entry name" value="D_2_HYDROXYACID_DH_3"/>
    <property type="match status" value="1"/>
</dbReference>
<dbReference type="AlphaFoldDB" id="A0A498CMG1"/>
<dbReference type="InterPro" id="IPR006139">
    <property type="entry name" value="D-isomer_2_OHA_DH_cat_dom"/>
</dbReference>
<dbReference type="GO" id="GO:0008652">
    <property type="term" value="P:amino acid biosynthetic process"/>
    <property type="evidence" value="ECO:0007669"/>
    <property type="project" value="UniProtKB-KW"/>
</dbReference>
<dbReference type="FunFam" id="3.40.50.720:FF:000203">
    <property type="entry name" value="D-3-phosphoglycerate dehydrogenase (SerA)"/>
    <property type="match status" value="1"/>
</dbReference>
<dbReference type="PANTHER" id="PTHR42789">
    <property type="entry name" value="D-ISOMER SPECIFIC 2-HYDROXYACID DEHYDROGENASE FAMILY PROTEIN (AFU_ORTHOLOGUE AFUA_6G10090)"/>
    <property type="match status" value="1"/>
</dbReference>
<dbReference type="RefSeq" id="WP_121586652.1">
    <property type="nucleotide sequence ID" value="NZ_RCHT01000007.1"/>
</dbReference>
<name>A0A498CMG1_9FIRM</name>
<dbReference type="InterPro" id="IPR029752">
    <property type="entry name" value="D-isomer_DH_CS1"/>
</dbReference>
<keyword evidence="4" id="KW-0520">NAD</keyword>